<dbReference type="Pfam" id="PF01553">
    <property type="entry name" value="Acyltransferase"/>
    <property type="match status" value="1"/>
</dbReference>
<dbReference type="InterPro" id="IPR002123">
    <property type="entry name" value="Plipid/glycerol_acylTrfase"/>
</dbReference>
<keyword evidence="3" id="KW-0812">Transmembrane</keyword>
<dbReference type="EMBL" id="MK250089">
    <property type="protein sequence ID" value="QDY52241.1"/>
    <property type="molecule type" value="Genomic_DNA"/>
</dbReference>
<proteinExistence type="predicted"/>
<evidence type="ECO:0000313" key="5">
    <source>
        <dbReference type="EMBL" id="QDY52241.1"/>
    </source>
</evidence>
<dbReference type="PANTHER" id="PTHR10434:SF11">
    <property type="entry name" value="1-ACYL-SN-GLYCEROL-3-PHOSPHATE ACYLTRANSFERASE"/>
    <property type="match status" value="1"/>
</dbReference>
<protein>
    <submittedName>
        <fullName evidence="5">Acyltransferase</fullName>
    </submittedName>
</protein>
<keyword evidence="3" id="KW-1133">Transmembrane helix</keyword>
<dbReference type="CDD" id="cd07989">
    <property type="entry name" value="LPLAT_AGPAT-like"/>
    <property type="match status" value="1"/>
</dbReference>
<evidence type="ECO:0000256" key="3">
    <source>
        <dbReference type="SAM" id="Phobius"/>
    </source>
</evidence>
<name>A0A5B8IPY9_9VIRU</name>
<evidence type="ECO:0000256" key="1">
    <source>
        <dbReference type="ARBA" id="ARBA00022679"/>
    </source>
</evidence>
<reference evidence="5" key="1">
    <citation type="submission" date="2018-11" db="EMBL/GenBank/DDBJ databases">
        <title>A distinct lineage of giant viruses engineers rhodopsin photosystems in predatory marine eukaryotes.</title>
        <authorList>
            <person name="Needham D.M."/>
            <person name="Yoshizawa S."/>
            <person name="Hosaka T."/>
            <person name="Poirier C."/>
            <person name="Choi C.-J."/>
            <person name="Hehenberger E."/>
            <person name="Irwin N.A.T."/>
            <person name="Wilken S."/>
            <person name="Yung C.-M."/>
            <person name="Bachy C."/>
            <person name="Kurihara R."/>
            <person name="Nakajima Y."/>
            <person name="Kojima K."/>
            <person name="Kimura-Someya T."/>
            <person name="Leonard G."/>
            <person name="Malmstrom R.R."/>
            <person name="Mende D."/>
            <person name="Olson D.K."/>
            <person name="Sudo Y."/>
            <person name="Sudek S."/>
            <person name="Richards T.A."/>
            <person name="DeLong E.F."/>
            <person name="Keeling P.J."/>
            <person name="Santoro A.E."/>
            <person name="Shirouzu M."/>
            <person name="Iwasaki W."/>
            <person name="Worden A.Z."/>
        </authorList>
    </citation>
    <scope>NUCLEOTIDE SEQUENCE</scope>
</reference>
<keyword evidence="2 5" id="KW-0012">Acyltransferase</keyword>
<feature type="domain" description="Phospholipid/glycerol acyltransferase" evidence="4">
    <location>
        <begin position="65"/>
        <end position="189"/>
    </location>
</feature>
<evidence type="ECO:0000259" key="4">
    <source>
        <dbReference type="SMART" id="SM00563"/>
    </source>
</evidence>
<dbReference type="GO" id="GO:0003841">
    <property type="term" value="F:1-acylglycerol-3-phosphate O-acyltransferase activity"/>
    <property type="evidence" value="ECO:0007669"/>
    <property type="project" value="TreeGrafter"/>
</dbReference>
<dbReference type="PANTHER" id="PTHR10434">
    <property type="entry name" value="1-ACYL-SN-GLYCEROL-3-PHOSPHATE ACYLTRANSFERASE"/>
    <property type="match status" value="1"/>
</dbReference>
<keyword evidence="3" id="KW-0472">Membrane</keyword>
<gene>
    <name evidence="5" type="ORF">5_38</name>
</gene>
<sequence length="245" mass="28534">MFFLLGQIISLIILIIINLLSTIFFSKERSYKVYKFIFKMIVEGPIISHKINIIGDKKLLNKKGVIIIVNHQNAQDFAFVNNLFSNVNVICKYNLFKADDLPIYLKIFSKLNKYLFDSFRFIPYKRGDKDSGDKVKNIILEKINSGENILVFPEGEPTRDGIPKKFKSGLFRTAFENNIPIIPITLKYKKPVGLNREDKINPLKWFNNEVTITIHKIQNINKESSWEELKEKCFNLIKAPMLDKK</sequence>
<dbReference type="SMART" id="SM00563">
    <property type="entry name" value="PlsC"/>
    <property type="match status" value="1"/>
</dbReference>
<feature type="transmembrane region" description="Helical" evidence="3">
    <location>
        <begin position="6"/>
        <end position="25"/>
    </location>
</feature>
<dbReference type="GO" id="GO:0006654">
    <property type="term" value="P:phosphatidic acid biosynthetic process"/>
    <property type="evidence" value="ECO:0007669"/>
    <property type="project" value="TreeGrafter"/>
</dbReference>
<organism evidence="5">
    <name type="scientific">Mimiviridae sp. ChoanoV1</name>
    <dbReference type="NCBI Taxonomy" id="2596887"/>
    <lineage>
        <taxon>Viruses</taxon>
        <taxon>Varidnaviria</taxon>
        <taxon>Bamfordvirae</taxon>
        <taxon>Nucleocytoviricota</taxon>
        <taxon>Megaviricetes</taxon>
        <taxon>Imitervirales</taxon>
        <taxon>Schizomimiviridae</taxon>
    </lineage>
</organism>
<dbReference type="SUPFAM" id="SSF69593">
    <property type="entry name" value="Glycerol-3-phosphate (1)-acyltransferase"/>
    <property type="match status" value="1"/>
</dbReference>
<keyword evidence="1 5" id="KW-0808">Transferase</keyword>
<evidence type="ECO:0000256" key="2">
    <source>
        <dbReference type="ARBA" id="ARBA00023315"/>
    </source>
</evidence>
<accession>A0A5B8IPY9</accession>